<dbReference type="EMBL" id="CM037015">
    <property type="protein sequence ID" value="KAH7682014.1"/>
    <property type="molecule type" value="Genomic_DNA"/>
</dbReference>
<comment type="caution">
    <text evidence="1">The sequence shown here is derived from an EMBL/GenBank/DDBJ whole genome shotgun (WGS) entry which is preliminary data.</text>
</comment>
<evidence type="ECO:0000313" key="1">
    <source>
        <dbReference type="EMBL" id="KAH7682014.1"/>
    </source>
</evidence>
<proteinExistence type="predicted"/>
<organism evidence="1 2">
    <name type="scientific">Dioscorea alata</name>
    <name type="common">Purple yam</name>
    <dbReference type="NCBI Taxonomy" id="55571"/>
    <lineage>
        <taxon>Eukaryota</taxon>
        <taxon>Viridiplantae</taxon>
        <taxon>Streptophyta</taxon>
        <taxon>Embryophyta</taxon>
        <taxon>Tracheophyta</taxon>
        <taxon>Spermatophyta</taxon>
        <taxon>Magnoliopsida</taxon>
        <taxon>Liliopsida</taxon>
        <taxon>Dioscoreales</taxon>
        <taxon>Dioscoreaceae</taxon>
        <taxon>Dioscorea</taxon>
    </lineage>
</organism>
<dbReference type="Proteomes" id="UP000827976">
    <property type="component" value="Chromosome 5"/>
</dbReference>
<name>A0ACB7W3S4_DIOAL</name>
<accession>A0ACB7W3S4</accession>
<protein>
    <submittedName>
        <fullName evidence="1">Uncharacterized protein</fullName>
    </submittedName>
</protein>
<evidence type="ECO:0000313" key="2">
    <source>
        <dbReference type="Proteomes" id="UP000827976"/>
    </source>
</evidence>
<sequence>MRPPQMSTRTSSSHFQRCRFHTVWPSRTGMKLLHKKKAMIKIKLTDWRIVKTPHESCLNQSGRSPSRKRSSSSSSLPSSPNFICSDLGIFLDFRLSPKAASAGSINLDLIFTRRRVDKRRNNELDVQRRTSPSPSYLRLVGTQAPPRR</sequence>
<gene>
    <name evidence="1" type="ORF">IHE45_05G095300</name>
</gene>
<keyword evidence="2" id="KW-1185">Reference proteome</keyword>
<reference evidence="2" key="1">
    <citation type="journal article" date="2022" name="Nat. Commun.">
        <title>Chromosome evolution and the genetic basis of agronomically important traits in greater yam.</title>
        <authorList>
            <person name="Bredeson J.V."/>
            <person name="Lyons J.B."/>
            <person name="Oniyinde I.O."/>
            <person name="Okereke N.R."/>
            <person name="Kolade O."/>
            <person name="Nnabue I."/>
            <person name="Nwadili C.O."/>
            <person name="Hribova E."/>
            <person name="Parker M."/>
            <person name="Nwogha J."/>
            <person name="Shu S."/>
            <person name="Carlson J."/>
            <person name="Kariba R."/>
            <person name="Muthemba S."/>
            <person name="Knop K."/>
            <person name="Barton G.J."/>
            <person name="Sherwood A.V."/>
            <person name="Lopez-Montes A."/>
            <person name="Asiedu R."/>
            <person name="Jamnadass R."/>
            <person name="Muchugi A."/>
            <person name="Goodstein D."/>
            <person name="Egesi C.N."/>
            <person name="Featherston J."/>
            <person name="Asfaw A."/>
            <person name="Simpson G.G."/>
            <person name="Dolezel J."/>
            <person name="Hendre P.S."/>
            <person name="Van Deynze A."/>
            <person name="Kumar P.L."/>
            <person name="Obidiegwu J.E."/>
            <person name="Bhattacharjee R."/>
            <person name="Rokhsar D.S."/>
        </authorList>
    </citation>
    <scope>NUCLEOTIDE SEQUENCE [LARGE SCALE GENOMIC DNA]</scope>
    <source>
        <strain evidence="2">cv. TDa95/00328</strain>
    </source>
</reference>